<dbReference type="PANTHER" id="PTHR11607:SF3">
    <property type="entry name" value="LYSOSOMAL ALPHA-MANNOSIDASE"/>
    <property type="match status" value="1"/>
</dbReference>
<dbReference type="InterPro" id="IPR027291">
    <property type="entry name" value="Glyco_hydro_38_N_sf"/>
</dbReference>
<organism evidence="3 4">
    <name type="scientific">Nesidiocoris tenuis</name>
    <dbReference type="NCBI Taxonomy" id="355587"/>
    <lineage>
        <taxon>Eukaryota</taxon>
        <taxon>Metazoa</taxon>
        <taxon>Ecdysozoa</taxon>
        <taxon>Arthropoda</taxon>
        <taxon>Hexapoda</taxon>
        <taxon>Insecta</taxon>
        <taxon>Pterygota</taxon>
        <taxon>Neoptera</taxon>
        <taxon>Paraneoptera</taxon>
        <taxon>Hemiptera</taxon>
        <taxon>Heteroptera</taxon>
        <taxon>Panheteroptera</taxon>
        <taxon>Cimicomorpha</taxon>
        <taxon>Miridae</taxon>
        <taxon>Dicyphina</taxon>
        <taxon>Nesidiocoris</taxon>
    </lineage>
</organism>
<keyword evidence="1" id="KW-0812">Transmembrane</keyword>
<feature type="domain" description="Glycoside hydrolase family 38 N-terminal" evidence="2">
    <location>
        <begin position="33"/>
        <end position="76"/>
    </location>
</feature>
<evidence type="ECO:0000313" key="4">
    <source>
        <dbReference type="Proteomes" id="UP000479000"/>
    </source>
</evidence>
<protein>
    <recommendedName>
        <fullName evidence="2">Glycoside hydrolase family 38 N-terminal domain-containing protein</fullName>
    </recommendedName>
</protein>
<dbReference type="AlphaFoldDB" id="A0A6H5HQH8"/>
<keyword evidence="1" id="KW-0472">Membrane</keyword>
<name>A0A6H5HQH8_9HEMI</name>
<evidence type="ECO:0000256" key="1">
    <source>
        <dbReference type="SAM" id="Phobius"/>
    </source>
</evidence>
<gene>
    <name evidence="3" type="ORF">NTEN_LOCUS21036</name>
</gene>
<dbReference type="Pfam" id="PF01074">
    <property type="entry name" value="Glyco_hydro_38N"/>
    <property type="match status" value="1"/>
</dbReference>
<accession>A0A6H5HQH8</accession>
<dbReference type="SUPFAM" id="SSF88713">
    <property type="entry name" value="Glycoside hydrolase/deacetylase"/>
    <property type="match status" value="1"/>
</dbReference>
<dbReference type="GO" id="GO:0006013">
    <property type="term" value="P:mannose metabolic process"/>
    <property type="evidence" value="ECO:0007669"/>
    <property type="project" value="InterPro"/>
</dbReference>
<dbReference type="OrthoDB" id="10261055at2759"/>
<keyword evidence="4" id="KW-1185">Reference proteome</keyword>
<evidence type="ECO:0000259" key="2">
    <source>
        <dbReference type="Pfam" id="PF01074"/>
    </source>
</evidence>
<dbReference type="PANTHER" id="PTHR11607">
    <property type="entry name" value="ALPHA-MANNOSIDASE"/>
    <property type="match status" value="1"/>
</dbReference>
<dbReference type="GO" id="GO:0000139">
    <property type="term" value="C:Golgi membrane"/>
    <property type="evidence" value="ECO:0007669"/>
    <property type="project" value="TreeGrafter"/>
</dbReference>
<dbReference type="GO" id="GO:0006491">
    <property type="term" value="P:N-glycan processing"/>
    <property type="evidence" value="ECO:0007669"/>
    <property type="project" value="TreeGrafter"/>
</dbReference>
<sequence>MRIKRLAFFGTFVLLVVCMGLYLLLDRTLSQDKRKLEIVTGGWVMTDEANSHFYSVIEQLTLGHQWLLDNLNYRPRRIGLHGSADAHDAVLFLRRAAHLRPGSESLLPVRLQTFARLRLRFHMPVASAAQNNYRSKYREQ</sequence>
<reference evidence="3 4" key="1">
    <citation type="submission" date="2020-02" db="EMBL/GenBank/DDBJ databases">
        <authorList>
            <person name="Ferguson B K."/>
        </authorList>
    </citation>
    <scope>NUCLEOTIDE SEQUENCE [LARGE SCALE GENOMIC DNA]</scope>
</reference>
<dbReference type="Gene3D" id="3.20.110.10">
    <property type="entry name" value="Glycoside hydrolase 38, N terminal domain"/>
    <property type="match status" value="1"/>
</dbReference>
<dbReference type="Proteomes" id="UP000479000">
    <property type="component" value="Unassembled WGS sequence"/>
</dbReference>
<evidence type="ECO:0000313" key="3">
    <source>
        <dbReference type="EMBL" id="CAB0016915.1"/>
    </source>
</evidence>
<dbReference type="GO" id="GO:0004559">
    <property type="term" value="F:alpha-mannosidase activity"/>
    <property type="evidence" value="ECO:0007669"/>
    <property type="project" value="InterPro"/>
</dbReference>
<dbReference type="EMBL" id="CADCXU010030626">
    <property type="protein sequence ID" value="CAB0016915.1"/>
    <property type="molecule type" value="Genomic_DNA"/>
</dbReference>
<dbReference type="InterPro" id="IPR000602">
    <property type="entry name" value="Glyco_hydro_38_N"/>
</dbReference>
<feature type="transmembrane region" description="Helical" evidence="1">
    <location>
        <begin position="6"/>
        <end position="25"/>
    </location>
</feature>
<keyword evidence="1" id="KW-1133">Transmembrane helix</keyword>
<dbReference type="InterPro" id="IPR011330">
    <property type="entry name" value="Glyco_hydro/deAcase_b/a-brl"/>
</dbReference>
<dbReference type="InterPro" id="IPR050843">
    <property type="entry name" value="Glycosyl_Hydrlase_38"/>
</dbReference>
<proteinExistence type="predicted"/>
<feature type="non-terminal residue" evidence="3">
    <location>
        <position position="140"/>
    </location>
</feature>